<dbReference type="InterPro" id="IPR038287">
    <property type="entry name" value="Cse2_sf"/>
</dbReference>
<evidence type="ECO:0000313" key="2">
    <source>
        <dbReference type="Proteomes" id="UP001596540"/>
    </source>
</evidence>
<dbReference type="RefSeq" id="WP_379868494.1">
    <property type="nucleotide sequence ID" value="NZ_JBHTBH010000001.1"/>
</dbReference>
<accession>A0ABW2KBF5</accession>
<protein>
    <submittedName>
        <fullName evidence="1">Type I-E CRISPR-associated protein Cse2/CasB</fullName>
    </submittedName>
</protein>
<name>A0ABW2KBF5_9ACTN</name>
<keyword evidence="2" id="KW-1185">Reference proteome</keyword>
<organism evidence="1 2">
    <name type="scientific">Marinactinospora rubrisoli</name>
    <dbReference type="NCBI Taxonomy" id="2715399"/>
    <lineage>
        <taxon>Bacteria</taxon>
        <taxon>Bacillati</taxon>
        <taxon>Actinomycetota</taxon>
        <taxon>Actinomycetes</taxon>
        <taxon>Streptosporangiales</taxon>
        <taxon>Nocardiopsidaceae</taxon>
        <taxon>Marinactinospora</taxon>
    </lineage>
</organism>
<dbReference type="Gene3D" id="1.10.520.40">
    <property type="entry name" value="CRISPR-associated protein Cse2"/>
    <property type="match status" value="1"/>
</dbReference>
<dbReference type="Proteomes" id="UP001596540">
    <property type="component" value="Unassembled WGS sequence"/>
</dbReference>
<reference evidence="2" key="1">
    <citation type="journal article" date="2019" name="Int. J. Syst. Evol. Microbiol.">
        <title>The Global Catalogue of Microorganisms (GCM) 10K type strain sequencing project: providing services to taxonomists for standard genome sequencing and annotation.</title>
        <authorList>
            <consortium name="The Broad Institute Genomics Platform"/>
            <consortium name="The Broad Institute Genome Sequencing Center for Infectious Disease"/>
            <person name="Wu L."/>
            <person name="Ma J."/>
        </authorList>
    </citation>
    <scope>NUCLEOTIDE SEQUENCE [LARGE SCALE GENOMIC DNA]</scope>
    <source>
        <strain evidence="2">CGMCC 4.7382</strain>
    </source>
</reference>
<evidence type="ECO:0000313" key="1">
    <source>
        <dbReference type="EMBL" id="MFC7326646.1"/>
    </source>
</evidence>
<gene>
    <name evidence="1" type="primary">casB</name>
    <name evidence="1" type="synonym">cse2</name>
    <name evidence="1" type="ORF">ACFQRF_02725</name>
</gene>
<dbReference type="NCBIfam" id="TIGR02548">
    <property type="entry name" value="casB_cse2"/>
    <property type="match status" value="1"/>
</dbReference>
<dbReference type="EMBL" id="JBHTBH010000001">
    <property type="protein sequence ID" value="MFC7326646.1"/>
    <property type="molecule type" value="Genomic_DNA"/>
</dbReference>
<sequence length="245" mass="28365">MSQKSGKDAEKREQRTELTPFGRAVHEQLAWLQQGYVGRPEDPMAVQLLAELRRGAGKLPEDVPEMLGQSYGLDGLWLEDDSRIRAAHVSLTLYSRHQQSLREHGLRMYRWHSPDSNRPSPVHTLGWAVRALMTDDEENGAETARENRERRQVRIRDSVRQRFIQAGKASNVKTTAERLRGLVDLLHNRQIPLDYARLAEDLYDVQQQGRRPEVRRRWNFAFNAYRKPNTAETNETLKNADKDAS</sequence>
<comment type="caution">
    <text evidence="1">The sequence shown here is derived from an EMBL/GenBank/DDBJ whole genome shotgun (WGS) entry which is preliminary data.</text>
</comment>
<dbReference type="InterPro" id="IPR013382">
    <property type="entry name" value="CRISPR-assoc_prot_Cse2"/>
</dbReference>
<dbReference type="Pfam" id="PF09485">
    <property type="entry name" value="CRISPR_Cse2"/>
    <property type="match status" value="1"/>
</dbReference>
<proteinExistence type="predicted"/>